<accession>A0A7D4TIC6</accession>
<dbReference type="InterPro" id="IPR003812">
    <property type="entry name" value="Fido"/>
</dbReference>
<organism evidence="2 3">
    <name type="scientific">Aquiluna borgnonia</name>
    <dbReference type="NCBI Taxonomy" id="2499157"/>
    <lineage>
        <taxon>Bacteria</taxon>
        <taxon>Bacillati</taxon>
        <taxon>Actinomycetota</taxon>
        <taxon>Actinomycetes</taxon>
        <taxon>Micrococcales</taxon>
        <taxon>Microbacteriaceae</taxon>
        <taxon>Luna cluster</taxon>
        <taxon>Luna-1 subcluster</taxon>
        <taxon>Aquiluna</taxon>
    </lineage>
</organism>
<dbReference type="EMBL" id="CP054056">
    <property type="protein sequence ID" value="QKJ24711.1"/>
    <property type="molecule type" value="Genomic_DNA"/>
</dbReference>
<evidence type="ECO:0000259" key="1">
    <source>
        <dbReference type="PROSITE" id="PS51459"/>
    </source>
</evidence>
<dbReference type="Pfam" id="PF02661">
    <property type="entry name" value="Fic"/>
    <property type="match status" value="1"/>
</dbReference>
<evidence type="ECO:0000313" key="2">
    <source>
        <dbReference type="EMBL" id="QKJ24711.1"/>
    </source>
</evidence>
<feature type="domain" description="Fido" evidence="1">
    <location>
        <begin position="1"/>
        <end position="117"/>
    </location>
</feature>
<dbReference type="PANTHER" id="PTHR39426:SF1">
    <property type="entry name" value="HOMOLOGY TO DEATH-ON-CURING PROTEIN OF PHAGE P1"/>
    <property type="match status" value="1"/>
</dbReference>
<evidence type="ECO:0000313" key="3">
    <source>
        <dbReference type="Proteomes" id="UP000501003"/>
    </source>
</evidence>
<name>A0A7D4TIC6_9MICO</name>
<dbReference type="Gene3D" id="1.20.120.1870">
    <property type="entry name" value="Fic/DOC protein, Fido domain"/>
    <property type="match status" value="1"/>
</dbReference>
<reference evidence="2 3" key="1">
    <citation type="submission" date="2020-05" db="EMBL/GenBank/DDBJ databases">
        <title>Aquirufa sp. strain 15G-AUS-rot a new Aquirufa species.</title>
        <authorList>
            <person name="Pitt A."/>
            <person name="Hahn M.W."/>
        </authorList>
    </citation>
    <scope>NUCLEOTIDE SEQUENCE [LARGE SCALE GENOMIC DNA]</scope>
    <source>
        <strain evidence="2 3">15G-AUS-rot</strain>
    </source>
</reference>
<sequence>MTQYLDLESVIAQVQRLGFFVKDPGLLDSALARPRTTIFGEDAYPSLERKAAALMHSIIKNHPMVDGNKRTSWLVLNTFLFINGYFLEMTTQTAFDLTIGVATDKLDLRAASEIIARHMASIS</sequence>
<dbReference type="InterPro" id="IPR053737">
    <property type="entry name" value="Type_II_TA_Toxin"/>
</dbReference>
<dbReference type="InterPro" id="IPR006440">
    <property type="entry name" value="Doc"/>
</dbReference>
<dbReference type="NCBIfam" id="TIGR01550">
    <property type="entry name" value="DOC_P1"/>
    <property type="match status" value="1"/>
</dbReference>
<dbReference type="PROSITE" id="PS51459">
    <property type="entry name" value="FIDO"/>
    <property type="match status" value="1"/>
</dbReference>
<dbReference type="AlphaFoldDB" id="A0A7D4TIC6"/>
<dbReference type="KEGG" id="aqg:HRU87_00405"/>
<dbReference type="SUPFAM" id="SSF140931">
    <property type="entry name" value="Fic-like"/>
    <property type="match status" value="1"/>
</dbReference>
<keyword evidence="3" id="KW-1185">Reference proteome</keyword>
<dbReference type="InterPro" id="IPR036597">
    <property type="entry name" value="Fido-like_dom_sf"/>
</dbReference>
<gene>
    <name evidence="2" type="ORF">HRU87_00405</name>
</gene>
<proteinExistence type="predicted"/>
<dbReference type="PANTHER" id="PTHR39426">
    <property type="entry name" value="HOMOLOGY TO DEATH-ON-CURING PROTEIN OF PHAGE P1"/>
    <property type="match status" value="1"/>
</dbReference>
<dbReference type="RefSeq" id="WP_173493010.1">
    <property type="nucleotide sequence ID" value="NZ_CP054056.1"/>
</dbReference>
<dbReference type="GO" id="GO:0016301">
    <property type="term" value="F:kinase activity"/>
    <property type="evidence" value="ECO:0007669"/>
    <property type="project" value="InterPro"/>
</dbReference>
<protein>
    <submittedName>
        <fullName evidence="2">Type II toxin-antitoxin system death-on-curing family toxin</fullName>
    </submittedName>
</protein>
<dbReference type="Proteomes" id="UP000501003">
    <property type="component" value="Chromosome"/>
</dbReference>